<evidence type="ECO:0000313" key="2">
    <source>
        <dbReference type="Proteomes" id="UP000516380"/>
    </source>
</evidence>
<dbReference type="Proteomes" id="UP000516380">
    <property type="component" value="Chromosome"/>
</dbReference>
<accession>A0A7G1IG62</accession>
<dbReference type="AntiFam" id="ANF00218">
    <property type="entry name" value="Shadow ORF (opposite Oca2)"/>
</dbReference>
<protein>
    <submittedName>
        <fullName evidence="1">Uncharacterized protein</fullName>
    </submittedName>
</protein>
<keyword evidence="2" id="KW-1185">Reference proteome</keyword>
<name>A0A7G1IG62_MYCKA</name>
<proteinExistence type="predicted"/>
<evidence type="ECO:0000313" key="1">
    <source>
        <dbReference type="EMBL" id="BCI89414.1"/>
    </source>
</evidence>
<reference evidence="1 2" key="1">
    <citation type="submission" date="2020-07" db="EMBL/GenBank/DDBJ databases">
        <title>Mycobacterium kansasii (former subtype) with zoonotic potential isolated from diseased indoor pet cat, Japan.</title>
        <authorList>
            <person name="Fukano H."/>
            <person name="Terazono T."/>
            <person name="Hoshino Y."/>
        </authorList>
    </citation>
    <scope>NUCLEOTIDE SEQUENCE [LARGE SCALE GENOMIC DNA]</scope>
    <source>
        <strain evidence="1 2">Kuro-I</strain>
    </source>
</reference>
<organism evidence="1 2">
    <name type="scientific">Mycobacterium kansasii</name>
    <dbReference type="NCBI Taxonomy" id="1768"/>
    <lineage>
        <taxon>Bacteria</taxon>
        <taxon>Bacillati</taxon>
        <taxon>Actinomycetota</taxon>
        <taxon>Actinomycetes</taxon>
        <taxon>Mycobacteriales</taxon>
        <taxon>Mycobacteriaceae</taxon>
        <taxon>Mycobacterium</taxon>
    </lineage>
</organism>
<gene>
    <name evidence="1" type="ORF">NIIDMKKI_46200</name>
</gene>
<dbReference type="EMBL" id="AP023343">
    <property type="protein sequence ID" value="BCI89414.1"/>
    <property type="molecule type" value="Genomic_DNA"/>
</dbReference>
<dbReference type="AlphaFoldDB" id="A0A7G1IG62"/>
<sequence length="89" mass="9454">MFDANASAIKNGFALIANRSHTSRVTGAISKTVVTLSSIADAIAVTTTNRIMMRTGEPPARLAAQIAMYSNTPVCRSTLTMIIIPSSKR</sequence>